<dbReference type="RefSeq" id="WP_147210114.1">
    <property type="nucleotide sequence ID" value="NZ_BJYM01000006.1"/>
</dbReference>
<sequence length="218" mass="24177">MFLDTANTEYIEKALESGIFQGVTTNPTLLLKEGENRERKIEELFSKGVPFLFVQAVGSTFNELYEDAYRIYSLAPEGKKIGVKISLNQVGVGVISKLKKEDPDHVILGTAIYSADQAILGALAQCDYLAPYVNRMSTHGIDPYEAINKTRAFIDSRKLNAQIMGASFKNSQQVVYALTSGAHTVTIPYDIYLQMIDKEIALSAIDVFNQHGEELRGM</sequence>
<reference evidence="2 3" key="1">
    <citation type="submission" date="2019-07" db="EMBL/GenBank/DDBJ databases">
        <title>Whole genome shotgun sequence of Oceanobacillus sojae NBRC 105379.</title>
        <authorList>
            <person name="Hosoyama A."/>
            <person name="Uohara A."/>
            <person name="Ohji S."/>
            <person name="Ichikawa N."/>
        </authorList>
    </citation>
    <scope>NUCLEOTIDE SEQUENCE [LARGE SCALE GENOMIC DNA]</scope>
    <source>
        <strain evidence="2 3">NBRC 105379</strain>
    </source>
</reference>
<evidence type="ECO:0000313" key="2">
    <source>
        <dbReference type="EMBL" id="GEN87107.1"/>
    </source>
</evidence>
<dbReference type="PANTHER" id="PTHR10683">
    <property type="entry name" value="TRANSALDOLASE"/>
    <property type="match status" value="1"/>
</dbReference>
<dbReference type="PANTHER" id="PTHR10683:SF28">
    <property type="entry name" value="TRANSALDOLASE C"/>
    <property type="match status" value="1"/>
</dbReference>
<name>A0A511ZI47_9BACI</name>
<dbReference type="SUPFAM" id="SSF51569">
    <property type="entry name" value="Aldolase"/>
    <property type="match status" value="1"/>
</dbReference>
<dbReference type="OrthoDB" id="9807051at2"/>
<evidence type="ECO:0000313" key="3">
    <source>
        <dbReference type="Proteomes" id="UP000321558"/>
    </source>
</evidence>
<dbReference type="Proteomes" id="UP000321558">
    <property type="component" value="Unassembled WGS sequence"/>
</dbReference>
<dbReference type="Pfam" id="PF00923">
    <property type="entry name" value="TAL_FSA"/>
    <property type="match status" value="1"/>
</dbReference>
<dbReference type="InterPro" id="IPR001585">
    <property type="entry name" value="TAL/FSA"/>
</dbReference>
<accession>A0A511ZI47</accession>
<dbReference type="InterPro" id="IPR018225">
    <property type="entry name" value="Transaldolase_AS"/>
</dbReference>
<dbReference type="InterPro" id="IPR013785">
    <property type="entry name" value="Aldolase_TIM"/>
</dbReference>
<keyword evidence="1" id="KW-0704">Schiff base</keyword>
<evidence type="ECO:0000256" key="1">
    <source>
        <dbReference type="ARBA" id="ARBA00023270"/>
    </source>
</evidence>
<proteinExistence type="predicted"/>
<dbReference type="GO" id="GO:0005975">
    <property type="term" value="P:carbohydrate metabolic process"/>
    <property type="evidence" value="ECO:0007669"/>
    <property type="project" value="InterPro"/>
</dbReference>
<gene>
    <name evidence="2" type="primary">fsa</name>
    <name evidence="2" type="ORF">OSO01_18460</name>
</gene>
<organism evidence="2 3">
    <name type="scientific">Oceanobacillus sojae</name>
    <dbReference type="NCBI Taxonomy" id="582851"/>
    <lineage>
        <taxon>Bacteria</taxon>
        <taxon>Bacillati</taxon>
        <taxon>Bacillota</taxon>
        <taxon>Bacilli</taxon>
        <taxon>Bacillales</taxon>
        <taxon>Bacillaceae</taxon>
        <taxon>Oceanobacillus</taxon>
    </lineage>
</organism>
<dbReference type="PROSITE" id="PS01054">
    <property type="entry name" value="TRANSALDOLASE_1"/>
    <property type="match status" value="1"/>
</dbReference>
<dbReference type="AlphaFoldDB" id="A0A511ZI47"/>
<dbReference type="EMBL" id="BJYM01000006">
    <property type="protein sequence ID" value="GEN87107.1"/>
    <property type="molecule type" value="Genomic_DNA"/>
</dbReference>
<protein>
    <submittedName>
        <fullName evidence="2">Transaldolase</fullName>
    </submittedName>
</protein>
<comment type="caution">
    <text evidence="2">The sequence shown here is derived from an EMBL/GenBank/DDBJ whole genome shotgun (WGS) entry which is preliminary data.</text>
</comment>
<dbReference type="Gene3D" id="3.20.20.70">
    <property type="entry name" value="Aldolase class I"/>
    <property type="match status" value="1"/>
</dbReference>
<keyword evidence="3" id="KW-1185">Reference proteome</keyword>